<feature type="region of interest" description="Disordered" evidence="1">
    <location>
        <begin position="112"/>
        <end position="135"/>
    </location>
</feature>
<dbReference type="InterPro" id="IPR041282">
    <property type="entry name" value="FYVE_2"/>
</dbReference>
<protein>
    <submittedName>
        <fullName evidence="3">Synaptotagmin-like 5</fullName>
    </submittedName>
</protein>
<comment type="caution">
    <text evidence="3">The sequence shown here is derived from an EMBL/GenBank/DDBJ whole genome shotgun (WGS) entry which is preliminary data.</text>
</comment>
<dbReference type="Pfam" id="PF00168">
    <property type="entry name" value="C2"/>
    <property type="match status" value="1"/>
</dbReference>
<feature type="compositionally biased region" description="Basic and acidic residues" evidence="1">
    <location>
        <begin position="590"/>
        <end position="611"/>
    </location>
</feature>
<keyword evidence="4" id="KW-1185">Reference proteome</keyword>
<feature type="region of interest" description="Disordered" evidence="1">
    <location>
        <begin position="1"/>
        <end position="30"/>
    </location>
</feature>
<dbReference type="InterPro" id="IPR011011">
    <property type="entry name" value="Znf_FYVE_PHD"/>
</dbReference>
<dbReference type="Gene3D" id="3.30.40.10">
    <property type="entry name" value="Zinc/RING finger domain, C3HC4 (zinc finger)"/>
    <property type="match status" value="1"/>
</dbReference>
<feature type="compositionally biased region" description="Basic and acidic residues" evidence="1">
    <location>
        <begin position="183"/>
        <end position="194"/>
    </location>
</feature>
<dbReference type="AlphaFoldDB" id="A0AAD5QST5"/>
<evidence type="ECO:0000256" key="1">
    <source>
        <dbReference type="SAM" id="MobiDB-lite"/>
    </source>
</evidence>
<accession>A0AAD5QST5</accession>
<dbReference type="CDD" id="cd15747">
    <property type="entry name" value="FYVE_Slp3_4_5"/>
    <property type="match status" value="1"/>
</dbReference>
<reference evidence="3" key="1">
    <citation type="submission" date="2021-06" db="EMBL/GenBank/DDBJ databases">
        <title>Parelaphostrongylus tenuis whole genome reference sequence.</title>
        <authorList>
            <person name="Garwood T.J."/>
            <person name="Larsen P.A."/>
            <person name="Fountain-Jones N.M."/>
            <person name="Garbe J.R."/>
            <person name="Macchietto M.G."/>
            <person name="Kania S.A."/>
            <person name="Gerhold R.W."/>
            <person name="Richards J.E."/>
            <person name="Wolf T.M."/>
        </authorList>
    </citation>
    <scope>NUCLEOTIDE SEQUENCE</scope>
    <source>
        <strain evidence="3">MNPRO001-30</strain>
        <tissue evidence="3">Meninges</tissue>
    </source>
</reference>
<dbReference type="Proteomes" id="UP001196413">
    <property type="component" value="Unassembled WGS sequence"/>
</dbReference>
<dbReference type="SUPFAM" id="SSF57903">
    <property type="entry name" value="FYVE/PHD zinc finger"/>
    <property type="match status" value="1"/>
</dbReference>
<feature type="compositionally biased region" description="Polar residues" evidence="1">
    <location>
        <begin position="529"/>
        <end position="539"/>
    </location>
</feature>
<dbReference type="PANTHER" id="PTHR45716">
    <property type="entry name" value="BITESIZE, ISOFORM I"/>
    <property type="match status" value="1"/>
</dbReference>
<feature type="region of interest" description="Disordered" evidence="1">
    <location>
        <begin position="506"/>
        <end position="622"/>
    </location>
</feature>
<dbReference type="GO" id="GO:0006887">
    <property type="term" value="P:exocytosis"/>
    <property type="evidence" value="ECO:0007669"/>
    <property type="project" value="TreeGrafter"/>
</dbReference>
<dbReference type="SMART" id="SM00239">
    <property type="entry name" value="C2"/>
    <property type="match status" value="1"/>
</dbReference>
<dbReference type="EMBL" id="JAHQIW010003835">
    <property type="protein sequence ID" value="KAJ1360294.1"/>
    <property type="molecule type" value="Genomic_DNA"/>
</dbReference>
<dbReference type="InterPro" id="IPR000008">
    <property type="entry name" value="C2_dom"/>
</dbReference>
<sequence>MYSVSTETTRSSQSLDEISAPGETPEPQSGRACCQCKCQLGLIFNSGTRCSQCKRLLCNDCRREATRSKWFCKACYLQRELRAASGEWVDSGGATEISSVLLEHMHRVAADKRQLENKQDLPKRTATSTLAAPTSSQFRAINSEKNSNLTSIARRPNSSEDVRSRRMDRNSKFGTPSSISNENLKHPTDLRPPLERQSASSLVGPAVNVQRLQRIGQPESSPTSGRREMLSSRNSNASSMVSDSVMWRGKPQMDTRKTMGKSEPSLLSPSKLKEAASGGRSTITESPVDIKSATQRDSKADYLDIIGGDSNRSSATSIPTRSTSQDTRLSKLSGATPTSSRDSLRSAGSHITDPSNDLREKSSDALQATTPVLFFGEVQLTVSYDVVSACLSVRIIQCRSLPHFGNHKPNPYVKVVLVPYQSNLPVLRHKTTARKSDFNPFFDQTFQFPRITKSEVDEYRMQVSVWHKDVISQNSLIGELVILLRDYNWANSNPLWYQLEAKTVGSSNESMEDDESESSRSSDILPMGSGTSDRSTVVTGTRRPLLRNSSSSSSSSSFNSRGVRKAVLQRKTDGTTEEREHSTRTGRNSVELEHDVSTTESERSSSKKPETQDQAAEWTIWI</sequence>
<feature type="compositionally biased region" description="Basic and acidic residues" evidence="1">
    <location>
        <begin position="570"/>
        <end position="583"/>
    </location>
</feature>
<organism evidence="3 4">
    <name type="scientific">Parelaphostrongylus tenuis</name>
    <name type="common">Meningeal worm</name>
    <dbReference type="NCBI Taxonomy" id="148309"/>
    <lineage>
        <taxon>Eukaryota</taxon>
        <taxon>Metazoa</taxon>
        <taxon>Ecdysozoa</taxon>
        <taxon>Nematoda</taxon>
        <taxon>Chromadorea</taxon>
        <taxon>Rhabditida</taxon>
        <taxon>Rhabditina</taxon>
        <taxon>Rhabditomorpha</taxon>
        <taxon>Strongyloidea</taxon>
        <taxon>Metastrongylidae</taxon>
        <taxon>Parelaphostrongylus</taxon>
    </lineage>
</organism>
<dbReference type="GO" id="GO:0070382">
    <property type="term" value="C:exocytic vesicle"/>
    <property type="evidence" value="ECO:0007669"/>
    <property type="project" value="TreeGrafter"/>
</dbReference>
<dbReference type="Gene3D" id="2.60.40.150">
    <property type="entry name" value="C2 domain"/>
    <property type="match status" value="1"/>
</dbReference>
<dbReference type="InterPro" id="IPR013083">
    <property type="entry name" value="Znf_RING/FYVE/PHD"/>
</dbReference>
<dbReference type="PROSITE" id="PS50004">
    <property type="entry name" value="C2"/>
    <property type="match status" value="1"/>
</dbReference>
<evidence type="ECO:0000313" key="4">
    <source>
        <dbReference type="Proteomes" id="UP001196413"/>
    </source>
</evidence>
<feature type="compositionally biased region" description="Polar residues" evidence="1">
    <location>
        <begin position="172"/>
        <end position="182"/>
    </location>
</feature>
<proteinExistence type="predicted"/>
<dbReference type="PANTHER" id="PTHR45716:SF2">
    <property type="entry name" value="BITESIZE, ISOFORM I"/>
    <property type="match status" value="1"/>
</dbReference>
<dbReference type="GO" id="GO:0042043">
    <property type="term" value="F:neurexin family protein binding"/>
    <property type="evidence" value="ECO:0007669"/>
    <property type="project" value="TreeGrafter"/>
</dbReference>
<dbReference type="InterPro" id="IPR035892">
    <property type="entry name" value="C2_domain_sf"/>
</dbReference>
<feature type="domain" description="C2" evidence="2">
    <location>
        <begin position="374"/>
        <end position="497"/>
    </location>
</feature>
<feature type="compositionally biased region" description="Low complexity" evidence="1">
    <location>
        <begin position="231"/>
        <end position="246"/>
    </location>
</feature>
<dbReference type="GO" id="GO:0005886">
    <property type="term" value="C:plasma membrane"/>
    <property type="evidence" value="ECO:0007669"/>
    <property type="project" value="TreeGrafter"/>
</dbReference>
<feature type="compositionally biased region" description="Polar residues" evidence="1">
    <location>
        <begin position="310"/>
        <end position="327"/>
    </location>
</feature>
<evidence type="ECO:0000313" key="3">
    <source>
        <dbReference type="EMBL" id="KAJ1360294.1"/>
    </source>
</evidence>
<feature type="compositionally biased region" description="Polar residues" evidence="1">
    <location>
        <begin position="1"/>
        <end position="16"/>
    </location>
</feature>
<feature type="compositionally biased region" description="Low complexity" evidence="1">
    <location>
        <begin position="261"/>
        <end position="270"/>
    </location>
</feature>
<name>A0AAD5QST5_PARTN</name>
<feature type="region of interest" description="Disordered" evidence="1">
    <location>
        <begin position="152"/>
        <end position="362"/>
    </location>
</feature>
<dbReference type="SUPFAM" id="SSF49562">
    <property type="entry name" value="C2 domain (Calcium/lipid-binding domain, CaLB)"/>
    <property type="match status" value="1"/>
</dbReference>
<feature type="compositionally biased region" description="Basic and acidic residues" evidence="1">
    <location>
        <begin position="157"/>
        <end position="171"/>
    </location>
</feature>
<feature type="compositionally biased region" description="Basic and acidic residues" evidence="1">
    <location>
        <begin position="112"/>
        <end position="123"/>
    </location>
</feature>
<evidence type="ECO:0000259" key="2">
    <source>
        <dbReference type="PROSITE" id="PS50004"/>
    </source>
</evidence>
<gene>
    <name evidence="3" type="primary">SYTL5</name>
    <name evidence="3" type="ORF">KIN20_019224</name>
</gene>
<dbReference type="Pfam" id="PF02318">
    <property type="entry name" value="FYVE_2"/>
    <property type="match status" value="1"/>
</dbReference>
<feature type="compositionally biased region" description="Low complexity" evidence="1">
    <location>
        <begin position="125"/>
        <end position="135"/>
    </location>
</feature>